<evidence type="ECO:0000313" key="3">
    <source>
        <dbReference type="Proteomes" id="UP000054498"/>
    </source>
</evidence>
<dbReference type="AlphaFoldDB" id="A0A0D2LP70"/>
<organism evidence="2 3">
    <name type="scientific">Monoraphidium neglectum</name>
    <dbReference type="NCBI Taxonomy" id="145388"/>
    <lineage>
        <taxon>Eukaryota</taxon>
        <taxon>Viridiplantae</taxon>
        <taxon>Chlorophyta</taxon>
        <taxon>core chlorophytes</taxon>
        <taxon>Chlorophyceae</taxon>
        <taxon>CS clade</taxon>
        <taxon>Sphaeropleales</taxon>
        <taxon>Selenastraceae</taxon>
        <taxon>Monoraphidium</taxon>
    </lineage>
</organism>
<reference evidence="2 3" key="1">
    <citation type="journal article" date="2013" name="BMC Genomics">
        <title>Reconstruction of the lipid metabolism for the microalga Monoraphidium neglectum from its genome sequence reveals characteristics suitable for biofuel production.</title>
        <authorList>
            <person name="Bogen C."/>
            <person name="Al-Dilaimi A."/>
            <person name="Albersmeier A."/>
            <person name="Wichmann J."/>
            <person name="Grundmann M."/>
            <person name="Rupp O."/>
            <person name="Lauersen K.J."/>
            <person name="Blifernez-Klassen O."/>
            <person name="Kalinowski J."/>
            <person name="Goesmann A."/>
            <person name="Mussgnug J.H."/>
            <person name="Kruse O."/>
        </authorList>
    </citation>
    <scope>NUCLEOTIDE SEQUENCE [LARGE SCALE GENOMIC DNA]</scope>
    <source>
        <strain evidence="2 3">SAG 48.87</strain>
    </source>
</reference>
<sequence>MINYLTAQRHPPPLTSRRPQDFPLTYRDAVPGLLRFTAAGRPTQRIHGALSTLAAPLPTPVARGVLAGARVRVPQQLHRLLAALPRFKGAPLALRLADLLPALAAPVPPSAVRYALRAGVHNGRAFVGGGPCEIGPLEPLASTGAILLAPPSARQRPPQRRGTGGGGAAVGGVSDDGDDVIDVGPVPLDAGVVLVLQLVAGPAPQAGAGWDPVIIGQTAFWPFKTRVAEYDERRIQGSSARRGGLESGSSSGGAEGDRQGAAAGVVAGAAAEEEEEEEGSDVLPALAQGRHTLQLQSPLPEAGAGSAADGLQRTLLTLSATASHGLMGGGGVAPAPALQWRALLGDVAERAVPDAMLDFVLQLASPTESLAEAAADAMTAAAADAMTAYERPAQAGAATRSSKVAAAAAAVPLDAILRRADQAAAAVAAAVATPKPQPFGGAGPPSGRPPWKTDSQEVGHGEVEDEEERRQTRWEAAQLAAAGAGRGEGGGSGGGGGGELRGLAGAMACQIDRLAQAVESLREERDLLRSSLTLLGSAGAQHAAAAPGAAAGANGAGATVPGDSLTAEGLEALRRLALDGGSTAAVLDAAAGSGAAGGAAAGAPGPAAQPPPAASLALRQAGGADISSLTASDVIVQIIGFRPPLQGPLCGTTSRLPGAGVDRAEADSVGGLEGAVAGPQSLYFTTK</sequence>
<evidence type="ECO:0000256" key="1">
    <source>
        <dbReference type="SAM" id="MobiDB-lite"/>
    </source>
</evidence>
<feature type="region of interest" description="Disordered" evidence="1">
    <location>
        <begin position="237"/>
        <end position="281"/>
    </location>
</feature>
<feature type="compositionally biased region" description="Low complexity" evidence="1">
    <location>
        <begin position="260"/>
        <end position="270"/>
    </location>
</feature>
<feature type="non-terminal residue" evidence="2">
    <location>
        <position position="687"/>
    </location>
</feature>
<dbReference type="EMBL" id="KK104678">
    <property type="protein sequence ID" value="KIY93559.1"/>
    <property type="molecule type" value="Genomic_DNA"/>
</dbReference>
<dbReference type="RefSeq" id="XP_013892579.1">
    <property type="nucleotide sequence ID" value="XM_014037125.1"/>
</dbReference>
<evidence type="ECO:0000313" key="2">
    <source>
        <dbReference type="EMBL" id="KIY93559.1"/>
    </source>
</evidence>
<dbReference type="Proteomes" id="UP000054498">
    <property type="component" value="Unassembled WGS sequence"/>
</dbReference>
<keyword evidence="3" id="KW-1185">Reference proteome</keyword>
<dbReference type="OrthoDB" id="525524at2759"/>
<accession>A0A0D2LP70</accession>
<dbReference type="KEGG" id="mng:MNEG_14403"/>
<dbReference type="STRING" id="145388.A0A0D2LP70"/>
<feature type="compositionally biased region" description="Basic and acidic residues" evidence="1">
    <location>
        <begin position="454"/>
        <end position="470"/>
    </location>
</feature>
<feature type="compositionally biased region" description="Acidic residues" evidence="1">
    <location>
        <begin position="271"/>
        <end position="280"/>
    </location>
</feature>
<feature type="region of interest" description="Disordered" evidence="1">
    <location>
        <begin position="434"/>
        <end position="470"/>
    </location>
</feature>
<feature type="region of interest" description="Disordered" evidence="1">
    <location>
        <begin position="1"/>
        <end position="20"/>
    </location>
</feature>
<gene>
    <name evidence="2" type="ORF">MNEG_14403</name>
</gene>
<protein>
    <submittedName>
        <fullName evidence="2">Uncharacterized protein</fullName>
    </submittedName>
</protein>
<feature type="region of interest" description="Disordered" evidence="1">
    <location>
        <begin position="151"/>
        <end position="173"/>
    </location>
</feature>
<name>A0A0D2LP70_9CHLO</name>
<dbReference type="GeneID" id="25731962"/>
<proteinExistence type="predicted"/>